<organism evidence="2 3">
    <name type="scientific">Iphiclides podalirius</name>
    <name type="common">scarce swallowtail</name>
    <dbReference type="NCBI Taxonomy" id="110791"/>
    <lineage>
        <taxon>Eukaryota</taxon>
        <taxon>Metazoa</taxon>
        <taxon>Ecdysozoa</taxon>
        <taxon>Arthropoda</taxon>
        <taxon>Hexapoda</taxon>
        <taxon>Insecta</taxon>
        <taxon>Pterygota</taxon>
        <taxon>Neoptera</taxon>
        <taxon>Endopterygota</taxon>
        <taxon>Lepidoptera</taxon>
        <taxon>Glossata</taxon>
        <taxon>Ditrysia</taxon>
        <taxon>Papilionoidea</taxon>
        <taxon>Papilionidae</taxon>
        <taxon>Papilioninae</taxon>
        <taxon>Iphiclides</taxon>
    </lineage>
</organism>
<feature type="region of interest" description="Disordered" evidence="1">
    <location>
        <begin position="41"/>
        <end position="63"/>
    </location>
</feature>
<evidence type="ECO:0000256" key="1">
    <source>
        <dbReference type="SAM" id="MobiDB-lite"/>
    </source>
</evidence>
<dbReference type="EMBL" id="OW152831">
    <property type="protein sequence ID" value="CAH2049274.1"/>
    <property type="molecule type" value="Genomic_DNA"/>
</dbReference>
<accession>A0ABN8I822</accession>
<evidence type="ECO:0000313" key="2">
    <source>
        <dbReference type="EMBL" id="CAH2049274.1"/>
    </source>
</evidence>
<dbReference type="Proteomes" id="UP000837857">
    <property type="component" value="Chromosome 19"/>
</dbReference>
<proteinExistence type="predicted"/>
<name>A0ABN8I822_9NEOP</name>
<sequence>MWAPATRMFLNTEQIESVVQVPATTPSCVSSGPEYAFEEVGEQQAPTIPTEAERAGGDAPHPVRSLATICHCRRLRRMRPVASRQPGRP</sequence>
<protein>
    <submittedName>
        <fullName evidence="2">Uncharacterized protein</fullName>
    </submittedName>
</protein>
<gene>
    <name evidence="2" type="ORF">IPOD504_LOCUS6721</name>
</gene>
<reference evidence="2" key="1">
    <citation type="submission" date="2022-03" db="EMBL/GenBank/DDBJ databases">
        <authorList>
            <person name="Martin H S."/>
        </authorList>
    </citation>
    <scope>NUCLEOTIDE SEQUENCE</scope>
</reference>
<evidence type="ECO:0000313" key="3">
    <source>
        <dbReference type="Proteomes" id="UP000837857"/>
    </source>
</evidence>
<keyword evidence="3" id="KW-1185">Reference proteome</keyword>
<feature type="non-terminal residue" evidence="2">
    <location>
        <position position="89"/>
    </location>
</feature>